<feature type="domain" description="Yippee" evidence="5">
    <location>
        <begin position="25"/>
        <end position="122"/>
    </location>
</feature>
<dbReference type="Pfam" id="PF03226">
    <property type="entry name" value="Yippee-Mis18"/>
    <property type="match status" value="1"/>
</dbReference>
<evidence type="ECO:0000256" key="3">
    <source>
        <dbReference type="ARBA" id="ARBA00022833"/>
    </source>
</evidence>
<protein>
    <recommendedName>
        <fullName evidence="5">Yippee domain-containing protein</fullName>
    </recommendedName>
</protein>
<evidence type="ECO:0000259" key="5">
    <source>
        <dbReference type="PROSITE" id="PS51792"/>
    </source>
</evidence>
<dbReference type="PROSITE" id="PS51792">
    <property type="entry name" value="YIPPEE"/>
    <property type="match status" value="1"/>
</dbReference>
<dbReference type="InterPro" id="IPR039058">
    <property type="entry name" value="Yippee_fam"/>
</dbReference>
<feature type="compositionally biased region" description="Basic and acidic residues" evidence="4">
    <location>
        <begin position="153"/>
        <end position="162"/>
    </location>
</feature>
<evidence type="ECO:0000256" key="4">
    <source>
        <dbReference type="SAM" id="MobiDB-lite"/>
    </source>
</evidence>
<dbReference type="Proteomes" id="UP000663853">
    <property type="component" value="Unassembled WGS sequence"/>
</dbReference>
<evidence type="ECO:0000256" key="2">
    <source>
        <dbReference type="ARBA" id="ARBA00022723"/>
    </source>
</evidence>
<comment type="caution">
    <text evidence="6">The sequence shown here is derived from an EMBL/GenBank/DDBJ whole genome shotgun (WGS) entry which is preliminary data.</text>
</comment>
<evidence type="ECO:0000313" key="7">
    <source>
        <dbReference type="Proteomes" id="UP000663853"/>
    </source>
</evidence>
<evidence type="ECO:0000313" key="6">
    <source>
        <dbReference type="EMBL" id="CAE6535677.1"/>
    </source>
</evidence>
<dbReference type="GO" id="GO:0046872">
    <property type="term" value="F:metal ion binding"/>
    <property type="evidence" value="ECO:0007669"/>
    <property type="project" value="UniProtKB-KW"/>
</dbReference>
<sequence>MPSRRHPIHASTDPTEVVSIFEDQPRYCCLKCSTPLALQDELVSKSFSGREGAAYLMHSVINVKIGKSEGRQLLTGYHTVADIYCMGCGTTIGWTYLKAHELSQKYKEALFGIRSKAPAEPKEESKETEEPNTVAPPKKASIDLPSTDEDEQAESRTKRSKNDPTPSSSALRFRNHKYTPESTIPYKYVIRMVIKLSSRTR</sequence>
<name>A0A8H3DPS7_9AGAM</name>
<comment type="similarity">
    <text evidence="1">Belongs to the yippee family.</text>
</comment>
<reference evidence="6" key="1">
    <citation type="submission" date="2021-01" db="EMBL/GenBank/DDBJ databases">
        <authorList>
            <person name="Kaushik A."/>
        </authorList>
    </citation>
    <scope>NUCLEOTIDE SEQUENCE</scope>
    <source>
        <strain evidence="6">AG6-10EEA</strain>
    </source>
</reference>
<accession>A0A8H3DPS7</accession>
<keyword evidence="3" id="KW-0862">Zinc</keyword>
<dbReference type="InterPro" id="IPR034751">
    <property type="entry name" value="Yippee"/>
</dbReference>
<dbReference type="PANTHER" id="PTHR13848">
    <property type="entry name" value="PROTEIN YIPPEE-LIKE CG15309-RELATED"/>
    <property type="match status" value="1"/>
</dbReference>
<proteinExistence type="inferred from homology"/>
<gene>
    <name evidence="6" type="ORF">RDB_LOCUS178085</name>
</gene>
<organism evidence="6 7">
    <name type="scientific">Rhizoctonia solani</name>
    <dbReference type="NCBI Taxonomy" id="456999"/>
    <lineage>
        <taxon>Eukaryota</taxon>
        <taxon>Fungi</taxon>
        <taxon>Dikarya</taxon>
        <taxon>Basidiomycota</taxon>
        <taxon>Agaricomycotina</taxon>
        <taxon>Agaricomycetes</taxon>
        <taxon>Cantharellales</taxon>
        <taxon>Ceratobasidiaceae</taxon>
        <taxon>Rhizoctonia</taxon>
    </lineage>
</organism>
<dbReference type="AlphaFoldDB" id="A0A8H3DPS7"/>
<feature type="region of interest" description="Disordered" evidence="4">
    <location>
        <begin position="117"/>
        <end position="176"/>
    </location>
</feature>
<keyword evidence="2" id="KW-0479">Metal-binding</keyword>
<dbReference type="InterPro" id="IPR004910">
    <property type="entry name" value="Yippee/Mis18/Cereblon"/>
</dbReference>
<dbReference type="EMBL" id="CAJMXA010004142">
    <property type="protein sequence ID" value="CAE6535677.1"/>
    <property type="molecule type" value="Genomic_DNA"/>
</dbReference>
<evidence type="ECO:0000256" key="1">
    <source>
        <dbReference type="ARBA" id="ARBA00005613"/>
    </source>
</evidence>
<feature type="compositionally biased region" description="Basic and acidic residues" evidence="4">
    <location>
        <begin position="117"/>
        <end position="129"/>
    </location>
</feature>